<keyword evidence="3" id="KW-0678">Repressor</keyword>
<dbReference type="InterPro" id="IPR036390">
    <property type="entry name" value="WH_DNA-bd_sf"/>
</dbReference>
<organism evidence="5 6">
    <name type="scientific">Oenococcus oeni ATCC BAA-1163</name>
    <dbReference type="NCBI Taxonomy" id="379360"/>
    <lineage>
        <taxon>Bacteria</taxon>
        <taxon>Bacillati</taxon>
        <taxon>Bacillota</taxon>
        <taxon>Bacilli</taxon>
        <taxon>Lactobacillales</taxon>
        <taxon>Lactobacillaceae</taxon>
        <taxon>Oenococcus</taxon>
    </lineage>
</organism>
<comment type="function">
    <text evidence="3">Acts both as a biotin--[acetyl-CoA-carboxylase] ligase and a repressor.</text>
</comment>
<name>A0NI16_OENOE</name>
<dbReference type="PANTHER" id="PTHR12835:SF5">
    <property type="entry name" value="BIOTIN--PROTEIN LIGASE"/>
    <property type="match status" value="1"/>
</dbReference>
<dbReference type="InterPro" id="IPR013196">
    <property type="entry name" value="HTH_11"/>
</dbReference>
<keyword evidence="3" id="KW-0238">DNA-binding</keyword>
<proteinExistence type="inferred from homology"/>
<evidence type="ECO:0000256" key="1">
    <source>
        <dbReference type="ARBA" id="ARBA00022598"/>
    </source>
</evidence>
<feature type="binding site" evidence="3">
    <location>
        <begin position="95"/>
        <end position="97"/>
    </location>
    <ligand>
        <name>biotin</name>
        <dbReference type="ChEBI" id="CHEBI:57586"/>
    </ligand>
</feature>
<dbReference type="InterPro" id="IPR003142">
    <property type="entry name" value="BPL_C"/>
</dbReference>
<keyword evidence="3" id="KW-0547">Nucleotide-binding</keyword>
<dbReference type="PROSITE" id="PS51733">
    <property type="entry name" value="BPL_LPL_CATALYTIC"/>
    <property type="match status" value="1"/>
</dbReference>
<dbReference type="Gene3D" id="3.30.930.10">
    <property type="entry name" value="Bira Bifunctional Protein, Domain 2"/>
    <property type="match status" value="1"/>
</dbReference>
<feature type="domain" description="BPL/LPL catalytic" evidence="4">
    <location>
        <begin position="72"/>
        <end position="264"/>
    </location>
</feature>
<dbReference type="InterPro" id="IPR045864">
    <property type="entry name" value="aa-tRNA-synth_II/BPL/LPL"/>
</dbReference>
<dbReference type="Pfam" id="PF08279">
    <property type="entry name" value="HTH_11"/>
    <property type="match status" value="1"/>
</dbReference>
<dbReference type="Proteomes" id="UP000003346">
    <property type="component" value="Unassembled WGS sequence"/>
</dbReference>
<feature type="DNA-binding region" description="H-T-H motif" evidence="3">
    <location>
        <begin position="26"/>
        <end position="45"/>
    </location>
</feature>
<comment type="caution">
    <text evidence="5">The sequence shown here is derived from an EMBL/GenBank/DDBJ whole genome shotgun (WGS) entry which is preliminary data.</text>
</comment>
<dbReference type="AlphaFoldDB" id="A0NI16"/>
<evidence type="ECO:0000313" key="6">
    <source>
        <dbReference type="Proteomes" id="UP000003346"/>
    </source>
</evidence>
<keyword evidence="3" id="KW-0804">Transcription</keyword>
<dbReference type="InterPro" id="IPR030855">
    <property type="entry name" value="Bifunct_BirA"/>
</dbReference>
<dbReference type="GO" id="GO:0004077">
    <property type="term" value="F:biotin--[biotin carboxyl-carrier protein] ligase activity"/>
    <property type="evidence" value="ECO:0007669"/>
    <property type="project" value="UniProtKB-UniRule"/>
</dbReference>
<comment type="similarity">
    <text evidence="3">Belongs to the biotin--protein ligase family.</text>
</comment>
<dbReference type="InterPro" id="IPR004143">
    <property type="entry name" value="BPL_LPL_catalytic"/>
</dbReference>
<reference evidence="5 6" key="1">
    <citation type="submission" date="2006-11" db="EMBL/GenBank/DDBJ databases">
        <authorList>
            <consortium name="Laboratoire de Microbiologie (Universite Bourgogne)"/>
            <consortium name="GENOME Express"/>
            <consortium name="UMR Oenologie Ampelologie (Universite Bordeaux 2)"/>
            <person name="Guzzo J."/>
        </authorList>
    </citation>
    <scope>NUCLEOTIDE SEQUENCE [LARGE SCALE GENOMIC DNA]</scope>
    <source>
        <strain evidence="5 6">ATCC BAA-1163</strain>
    </source>
</reference>
<dbReference type="SUPFAM" id="SSF46785">
    <property type="entry name" value="Winged helix' DNA-binding domain"/>
    <property type="match status" value="1"/>
</dbReference>
<dbReference type="GO" id="GO:0005524">
    <property type="term" value="F:ATP binding"/>
    <property type="evidence" value="ECO:0007669"/>
    <property type="project" value="UniProtKB-UniRule"/>
</dbReference>
<dbReference type="PANTHER" id="PTHR12835">
    <property type="entry name" value="BIOTIN PROTEIN LIGASE"/>
    <property type="match status" value="1"/>
</dbReference>
<dbReference type="CDD" id="cd16442">
    <property type="entry name" value="BPL"/>
    <property type="match status" value="1"/>
</dbReference>
<dbReference type="HAMAP" id="MF_00978">
    <property type="entry name" value="Bifunct_BirA"/>
    <property type="match status" value="1"/>
</dbReference>
<dbReference type="NCBIfam" id="TIGR00121">
    <property type="entry name" value="birA_ligase"/>
    <property type="match status" value="1"/>
</dbReference>
<dbReference type="InterPro" id="IPR036388">
    <property type="entry name" value="WH-like_DNA-bd_sf"/>
</dbReference>
<evidence type="ECO:0000256" key="2">
    <source>
        <dbReference type="ARBA" id="ARBA00023267"/>
    </source>
</evidence>
<gene>
    <name evidence="3 5" type="primary">birA</name>
    <name evidence="5" type="ORF">OENOO_43019</name>
</gene>
<accession>A0NI16</accession>
<dbReference type="Pfam" id="PF02237">
    <property type="entry name" value="BPL_C"/>
    <property type="match status" value="1"/>
</dbReference>
<dbReference type="GO" id="GO:0003677">
    <property type="term" value="F:DNA binding"/>
    <property type="evidence" value="ECO:0007669"/>
    <property type="project" value="UniProtKB-UniRule"/>
</dbReference>
<keyword evidence="2 3" id="KW-0092">Biotin</keyword>
<feature type="binding site" evidence="3">
    <location>
        <position position="119"/>
    </location>
    <ligand>
        <name>biotin</name>
        <dbReference type="ChEBI" id="CHEBI:57586"/>
    </ligand>
</feature>
<dbReference type="GO" id="GO:0009249">
    <property type="term" value="P:protein lipoylation"/>
    <property type="evidence" value="ECO:0007669"/>
    <property type="project" value="UniProtKB-ARBA"/>
</dbReference>
<feature type="binding site" evidence="3">
    <location>
        <begin position="123"/>
        <end position="125"/>
    </location>
    <ligand>
        <name>biotin</name>
        <dbReference type="ChEBI" id="CHEBI:57586"/>
    </ligand>
</feature>
<dbReference type="GO" id="GO:0005737">
    <property type="term" value="C:cytoplasm"/>
    <property type="evidence" value="ECO:0007669"/>
    <property type="project" value="TreeGrafter"/>
</dbReference>
<dbReference type="SUPFAM" id="SSF55681">
    <property type="entry name" value="Class II aaRS and biotin synthetases"/>
    <property type="match status" value="1"/>
</dbReference>
<dbReference type="Gene3D" id="1.10.10.10">
    <property type="entry name" value="Winged helix-like DNA-binding domain superfamily/Winged helix DNA-binding domain"/>
    <property type="match status" value="1"/>
</dbReference>
<dbReference type="InterPro" id="IPR004408">
    <property type="entry name" value="Biotin_CoA_COase_ligase"/>
</dbReference>
<keyword evidence="1 3" id="KW-0436">Ligase</keyword>
<dbReference type="Pfam" id="PF03099">
    <property type="entry name" value="BPL_LplA_LipB"/>
    <property type="match status" value="1"/>
</dbReference>
<keyword evidence="3" id="KW-0805">Transcription regulation</keyword>
<dbReference type="GO" id="GO:0006355">
    <property type="term" value="P:regulation of DNA-templated transcription"/>
    <property type="evidence" value="ECO:0007669"/>
    <property type="project" value="UniProtKB-UniRule"/>
</dbReference>
<comment type="catalytic activity">
    <reaction evidence="3">
        <text>biotin + L-lysyl-[protein] + ATP = N(6)-biotinyl-L-lysyl-[protein] + AMP + diphosphate + H(+)</text>
        <dbReference type="Rhea" id="RHEA:11756"/>
        <dbReference type="Rhea" id="RHEA-COMP:9752"/>
        <dbReference type="Rhea" id="RHEA-COMP:10505"/>
        <dbReference type="ChEBI" id="CHEBI:15378"/>
        <dbReference type="ChEBI" id="CHEBI:29969"/>
        <dbReference type="ChEBI" id="CHEBI:30616"/>
        <dbReference type="ChEBI" id="CHEBI:33019"/>
        <dbReference type="ChEBI" id="CHEBI:57586"/>
        <dbReference type="ChEBI" id="CHEBI:83144"/>
        <dbReference type="ChEBI" id="CHEBI:456215"/>
        <dbReference type="EC" id="6.3.4.15"/>
    </reaction>
</comment>
<protein>
    <recommendedName>
        <fullName evidence="3">Bifunctional ligase/repressor BirA</fullName>
    </recommendedName>
    <alternativeName>
        <fullName evidence="3">Biotin--[acetyl-CoA-carboxylase] ligase</fullName>
        <ecNumber evidence="3">6.3.4.15</ecNumber>
    </alternativeName>
    <alternativeName>
        <fullName evidence="3">Biotin--protein ligase</fullName>
    </alternativeName>
    <alternativeName>
        <fullName evidence="3">Biotin-[acetyl-CoA carboxylase] synthetase</fullName>
    </alternativeName>
</protein>
<dbReference type="Gene3D" id="2.30.30.100">
    <property type="match status" value="1"/>
</dbReference>
<evidence type="ECO:0000259" key="4">
    <source>
        <dbReference type="PROSITE" id="PS51733"/>
    </source>
</evidence>
<feature type="binding site" evidence="3">
    <location>
        <position position="191"/>
    </location>
    <ligand>
        <name>biotin</name>
        <dbReference type="ChEBI" id="CHEBI:57586"/>
    </ligand>
</feature>
<sequence>MEVKKMSTSQKLLTFLSSYPEKWFSGNQLASQLELSRTAVWKGIRLLEEQGYSLESRHGLGYRLMIDNQLNATLISQELRLDHQPRIVVYNKVSSTNTIAKQMLFEDLKKPAVILANQQTAGRGRFDRKFYSPAASGIYMSIALPLSIDEKVNPGLLTTATAVAAGRAIKKVFHRQVKYKWVNDLILNNRKCGGILTEAITDLESGRIASLVIGIGLNLTLDTKKMPTELLGKAGAISKSDNSKRNLLIAEFINFFFDIYRNYRSGDFLEEYRRHSIVLGKRIAIVVNRKKIIGKVEKINSQGAILLKSDNNQLLTISSGEIIKLNLLEGKYYE</sequence>
<dbReference type="GO" id="GO:0016740">
    <property type="term" value="F:transferase activity"/>
    <property type="evidence" value="ECO:0007669"/>
    <property type="project" value="UniProtKB-ARBA"/>
</dbReference>
<evidence type="ECO:0000256" key="3">
    <source>
        <dbReference type="HAMAP-Rule" id="MF_00978"/>
    </source>
</evidence>
<dbReference type="HOGENOM" id="CLU_051096_0_1_9"/>
<evidence type="ECO:0000313" key="5">
    <source>
        <dbReference type="EMBL" id="EAV39869.1"/>
    </source>
</evidence>
<keyword evidence="3" id="KW-0067">ATP-binding</keyword>
<dbReference type="EMBL" id="AAUV01000038">
    <property type="protein sequence ID" value="EAV39869.1"/>
    <property type="molecule type" value="Genomic_DNA"/>
</dbReference>
<dbReference type="EC" id="6.3.4.15" evidence="3"/>